<proteinExistence type="predicted"/>
<sequence length="127" mass="15169">MLPLKFFVPFKGSSFELFWSQYFDIKILEQILLKLNSYTMLKMCFRLKNSKILEPEKEIPINLAIHQLNKALNNESENKLLHLNSYLEKYIKIEKILVNLEFFFKNKNSKSGDFEQIELFLKIMKNG</sequence>
<dbReference type="EMBL" id="REGN01003054">
    <property type="protein sequence ID" value="RNA24750.1"/>
    <property type="molecule type" value="Genomic_DNA"/>
</dbReference>
<dbReference type="Proteomes" id="UP000276133">
    <property type="component" value="Unassembled WGS sequence"/>
</dbReference>
<organism evidence="1 2">
    <name type="scientific">Brachionus plicatilis</name>
    <name type="common">Marine rotifer</name>
    <name type="synonym">Brachionus muelleri</name>
    <dbReference type="NCBI Taxonomy" id="10195"/>
    <lineage>
        <taxon>Eukaryota</taxon>
        <taxon>Metazoa</taxon>
        <taxon>Spiralia</taxon>
        <taxon>Gnathifera</taxon>
        <taxon>Rotifera</taxon>
        <taxon>Eurotatoria</taxon>
        <taxon>Monogononta</taxon>
        <taxon>Pseudotrocha</taxon>
        <taxon>Ploima</taxon>
        <taxon>Brachionidae</taxon>
        <taxon>Brachionus</taxon>
    </lineage>
</organism>
<protein>
    <submittedName>
        <fullName evidence="1">Uncharacterized protein</fullName>
    </submittedName>
</protein>
<keyword evidence="2" id="KW-1185">Reference proteome</keyword>
<name>A0A3M7RMV4_BRAPC</name>
<accession>A0A3M7RMV4</accession>
<evidence type="ECO:0000313" key="2">
    <source>
        <dbReference type="Proteomes" id="UP000276133"/>
    </source>
</evidence>
<dbReference type="AlphaFoldDB" id="A0A3M7RMV4"/>
<reference evidence="1 2" key="1">
    <citation type="journal article" date="2018" name="Sci. Rep.">
        <title>Genomic signatures of local adaptation to the degree of environmental predictability in rotifers.</title>
        <authorList>
            <person name="Franch-Gras L."/>
            <person name="Hahn C."/>
            <person name="Garcia-Roger E.M."/>
            <person name="Carmona M.J."/>
            <person name="Serra M."/>
            <person name="Gomez A."/>
        </authorList>
    </citation>
    <scope>NUCLEOTIDE SEQUENCE [LARGE SCALE GENOMIC DNA]</scope>
    <source>
        <strain evidence="1">HYR1</strain>
    </source>
</reference>
<gene>
    <name evidence="1" type="ORF">BpHYR1_021797</name>
</gene>
<comment type="caution">
    <text evidence="1">The sequence shown here is derived from an EMBL/GenBank/DDBJ whole genome shotgun (WGS) entry which is preliminary data.</text>
</comment>
<evidence type="ECO:0000313" key="1">
    <source>
        <dbReference type="EMBL" id="RNA24750.1"/>
    </source>
</evidence>